<sequence length="121" mass="13012">MFRATSWIVACLAATAVQVAAAAAPADPKRCEQLHEVANASPGFVPRYGAVVVGAGRAHLHTAPDAACDSGKFLIPKDRVTVYTPYKEWVQVMFIHPKTGEDTMGWMLDSRLKTTGAMGPR</sequence>
<dbReference type="Proteomes" id="UP000524450">
    <property type="component" value="Unassembled WGS sequence"/>
</dbReference>
<feature type="chain" id="PRO_5032333236" description="SH3 domain-containing protein" evidence="1">
    <location>
        <begin position="23"/>
        <end position="121"/>
    </location>
</feature>
<feature type="signal peptide" evidence="1">
    <location>
        <begin position="1"/>
        <end position="22"/>
    </location>
</feature>
<proteinExistence type="predicted"/>
<dbReference type="RefSeq" id="WP_184639711.1">
    <property type="nucleotide sequence ID" value="NZ_JACIFZ010000003.1"/>
</dbReference>
<evidence type="ECO:0000256" key="1">
    <source>
        <dbReference type="SAM" id="SignalP"/>
    </source>
</evidence>
<keyword evidence="1" id="KW-0732">Signal</keyword>
<organism evidence="2 3">
    <name type="scientific">Variovorax guangxiensis</name>
    <dbReference type="NCBI Taxonomy" id="1775474"/>
    <lineage>
        <taxon>Bacteria</taxon>
        <taxon>Pseudomonadati</taxon>
        <taxon>Pseudomonadota</taxon>
        <taxon>Betaproteobacteria</taxon>
        <taxon>Burkholderiales</taxon>
        <taxon>Comamonadaceae</taxon>
        <taxon>Variovorax</taxon>
    </lineage>
</organism>
<evidence type="ECO:0000313" key="2">
    <source>
        <dbReference type="EMBL" id="MBB4222866.1"/>
    </source>
</evidence>
<dbReference type="AlphaFoldDB" id="A0A840FJY9"/>
<reference evidence="2 3" key="1">
    <citation type="submission" date="2020-08" db="EMBL/GenBank/DDBJ databases">
        <title>Genomic Encyclopedia of Type Strains, Phase IV (KMG-V): Genome sequencing to study the core and pangenomes of soil and plant-associated prokaryotes.</title>
        <authorList>
            <person name="Whitman W."/>
        </authorList>
    </citation>
    <scope>NUCLEOTIDE SEQUENCE [LARGE SCALE GENOMIC DNA]</scope>
    <source>
        <strain evidence="2 3">34/80</strain>
    </source>
</reference>
<name>A0A840FJY9_9BURK</name>
<comment type="caution">
    <text evidence="2">The sequence shown here is derived from an EMBL/GenBank/DDBJ whole genome shotgun (WGS) entry which is preliminary data.</text>
</comment>
<dbReference type="EMBL" id="JACIFZ010000003">
    <property type="protein sequence ID" value="MBB4222866.1"/>
    <property type="molecule type" value="Genomic_DNA"/>
</dbReference>
<gene>
    <name evidence="2" type="ORF">GGD71_003646</name>
</gene>
<evidence type="ECO:0008006" key="4">
    <source>
        <dbReference type="Google" id="ProtNLM"/>
    </source>
</evidence>
<accession>A0A840FJY9</accession>
<protein>
    <recommendedName>
        <fullName evidence="4">SH3 domain-containing protein</fullName>
    </recommendedName>
</protein>
<evidence type="ECO:0000313" key="3">
    <source>
        <dbReference type="Proteomes" id="UP000524450"/>
    </source>
</evidence>